<dbReference type="EMBL" id="JACXAA010000003">
    <property type="protein sequence ID" value="MBD2753586.1"/>
    <property type="molecule type" value="Genomic_DNA"/>
</dbReference>
<evidence type="ECO:0000256" key="2">
    <source>
        <dbReference type="SAM" id="Phobius"/>
    </source>
</evidence>
<dbReference type="SUPFAM" id="SSF55874">
    <property type="entry name" value="ATPase domain of HSP90 chaperone/DNA topoisomerase II/histidine kinase"/>
    <property type="match status" value="1"/>
</dbReference>
<dbReference type="AlphaFoldDB" id="A0A927B1D7"/>
<gene>
    <name evidence="4" type="ORF">IC230_11840</name>
</gene>
<keyword evidence="4" id="KW-0418">Kinase</keyword>
<feature type="compositionally biased region" description="Basic and acidic residues" evidence="1">
    <location>
        <begin position="138"/>
        <end position="149"/>
    </location>
</feature>
<organism evidence="4 5">
    <name type="scientific">Spirosoma validum</name>
    <dbReference type="NCBI Taxonomy" id="2771355"/>
    <lineage>
        <taxon>Bacteria</taxon>
        <taxon>Pseudomonadati</taxon>
        <taxon>Bacteroidota</taxon>
        <taxon>Cytophagia</taxon>
        <taxon>Cytophagales</taxon>
        <taxon>Cytophagaceae</taxon>
        <taxon>Spirosoma</taxon>
    </lineage>
</organism>
<dbReference type="Gene3D" id="3.30.565.10">
    <property type="entry name" value="Histidine kinase-like ATPase, C-terminal domain"/>
    <property type="match status" value="1"/>
</dbReference>
<dbReference type="InterPro" id="IPR010559">
    <property type="entry name" value="Sig_transdc_His_kin_internal"/>
</dbReference>
<sequence>MQSRSLRILIHVVGGLAFLALPYFFTSGGFSKLAEVSYNPHEQRNLLSYLLTIGFFYANYYGLIPKLFFPKKYVPYAFSVIGSFLLIQFLLVEINQRGGSPGGVNNDSPENRRFDASPRPDPGEPPPSFLRRPVPPPESRDGNSLRPDDQMPLDRPPGPPGVGPEQIGFPIESSQTFFLFALSFLLSLMLRTNDRLRETEREKLQTELSYLKAQINPHFLFNTLNSIYSLAIDQSAHTADAIIELSSFLRYITKETQEERVSLLKELEYIGHYIALQQLRLADTVQLSFTTEGSAQGKSIAPLILISFIENAFKYGVNPQEDSVIRIAIAIQEDELHCRVFNRKVHVTQSLQTAGSGIGLKNTKARLHLLYPNRHRLVINDRSDDFTVDLFLTLS</sequence>
<accession>A0A927B1D7</accession>
<keyword evidence="4" id="KW-0808">Transferase</keyword>
<keyword evidence="2" id="KW-0472">Membrane</keyword>
<dbReference type="RefSeq" id="WP_191039185.1">
    <property type="nucleotide sequence ID" value="NZ_JACXAA010000003.1"/>
</dbReference>
<evidence type="ECO:0000259" key="3">
    <source>
        <dbReference type="Pfam" id="PF06580"/>
    </source>
</evidence>
<keyword evidence="2" id="KW-1133">Transmembrane helix</keyword>
<dbReference type="PANTHER" id="PTHR34220">
    <property type="entry name" value="SENSOR HISTIDINE KINASE YPDA"/>
    <property type="match status" value="1"/>
</dbReference>
<proteinExistence type="predicted"/>
<reference evidence="4" key="1">
    <citation type="submission" date="2020-09" db="EMBL/GenBank/DDBJ databases">
        <authorList>
            <person name="Kim M.K."/>
        </authorList>
    </citation>
    <scope>NUCLEOTIDE SEQUENCE</scope>
    <source>
        <strain evidence="4">BT704</strain>
    </source>
</reference>
<feature type="compositionally biased region" description="Basic and acidic residues" evidence="1">
    <location>
        <begin position="109"/>
        <end position="122"/>
    </location>
</feature>
<feature type="region of interest" description="Disordered" evidence="1">
    <location>
        <begin position="100"/>
        <end position="166"/>
    </location>
</feature>
<dbReference type="Proteomes" id="UP000653797">
    <property type="component" value="Unassembled WGS sequence"/>
</dbReference>
<feature type="transmembrane region" description="Helical" evidence="2">
    <location>
        <begin position="7"/>
        <end position="26"/>
    </location>
</feature>
<dbReference type="InterPro" id="IPR050640">
    <property type="entry name" value="Bact_2-comp_sensor_kinase"/>
</dbReference>
<evidence type="ECO:0000313" key="5">
    <source>
        <dbReference type="Proteomes" id="UP000653797"/>
    </source>
</evidence>
<feature type="domain" description="Signal transduction histidine kinase internal region" evidence="3">
    <location>
        <begin position="207"/>
        <end position="283"/>
    </location>
</feature>
<evidence type="ECO:0000256" key="1">
    <source>
        <dbReference type="SAM" id="MobiDB-lite"/>
    </source>
</evidence>
<comment type="caution">
    <text evidence="4">The sequence shown here is derived from an EMBL/GenBank/DDBJ whole genome shotgun (WGS) entry which is preliminary data.</text>
</comment>
<name>A0A927B1D7_9BACT</name>
<feature type="transmembrane region" description="Helical" evidence="2">
    <location>
        <begin position="46"/>
        <end position="64"/>
    </location>
</feature>
<keyword evidence="5" id="KW-1185">Reference proteome</keyword>
<feature type="compositionally biased region" description="Pro residues" evidence="1">
    <location>
        <begin position="123"/>
        <end position="137"/>
    </location>
</feature>
<dbReference type="GO" id="GO:0016020">
    <property type="term" value="C:membrane"/>
    <property type="evidence" value="ECO:0007669"/>
    <property type="project" value="InterPro"/>
</dbReference>
<feature type="transmembrane region" description="Helical" evidence="2">
    <location>
        <begin position="73"/>
        <end position="91"/>
    </location>
</feature>
<dbReference type="GO" id="GO:0000155">
    <property type="term" value="F:phosphorelay sensor kinase activity"/>
    <property type="evidence" value="ECO:0007669"/>
    <property type="project" value="InterPro"/>
</dbReference>
<keyword evidence="2" id="KW-0812">Transmembrane</keyword>
<evidence type="ECO:0000313" key="4">
    <source>
        <dbReference type="EMBL" id="MBD2753586.1"/>
    </source>
</evidence>
<dbReference type="PANTHER" id="PTHR34220:SF7">
    <property type="entry name" value="SENSOR HISTIDINE KINASE YPDA"/>
    <property type="match status" value="1"/>
</dbReference>
<dbReference type="InterPro" id="IPR036890">
    <property type="entry name" value="HATPase_C_sf"/>
</dbReference>
<protein>
    <submittedName>
        <fullName evidence="4">Sensor histidine kinase</fullName>
    </submittedName>
</protein>
<dbReference type="Pfam" id="PF06580">
    <property type="entry name" value="His_kinase"/>
    <property type="match status" value="1"/>
</dbReference>